<dbReference type="Proteomes" id="UP001337655">
    <property type="component" value="Unassembled WGS sequence"/>
</dbReference>
<dbReference type="GO" id="GO:0008270">
    <property type="term" value="F:zinc ion binding"/>
    <property type="evidence" value="ECO:0007669"/>
    <property type="project" value="InterPro"/>
</dbReference>
<dbReference type="PANTHER" id="PTHR31001">
    <property type="entry name" value="UNCHARACTERIZED TRANSCRIPTIONAL REGULATORY PROTEIN"/>
    <property type="match status" value="1"/>
</dbReference>
<dbReference type="GeneID" id="89931465"/>
<dbReference type="EMBL" id="JAVRRT010000021">
    <property type="protein sequence ID" value="KAK5164045.1"/>
    <property type="molecule type" value="Genomic_DNA"/>
</dbReference>
<dbReference type="RefSeq" id="XP_064654373.1">
    <property type="nucleotide sequence ID" value="XM_064807359.1"/>
</dbReference>
<dbReference type="GO" id="GO:0003677">
    <property type="term" value="F:DNA binding"/>
    <property type="evidence" value="ECO:0007669"/>
    <property type="project" value="InterPro"/>
</dbReference>
<evidence type="ECO:0000313" key="6">
    <source>
        <dbReference type="EMBL" id="KAK5164045.1"/>
    </source>
</evidence>
<comment type="subcellular location">
    <subcellularLocation>
        <location evidence="1">Nucleus</location>
    </subcellularLocation>
</comment>
<proteinExistence type="predicted"/>
<dbReference type="InterPro" id="IPR007219">
    <property type="entry name" value="XnlR_reg_dom"/>
</dbReference>
<keyword evidence="3" id="KW-0539">Nucleus</keyword>
<evidence type="ECO:0000256" key="3">
    <source>
        <dbReference type="ARBA" id="ARBA00023242"/>
    </source>
</evidence>
<dbReference type="CDD" id="cd12148">
    <property type="entry name" value="fungal_TF_MHR"/>
    <property type="match status" value="1"/>
</dbReference>
<dbReference type="GO" id="GO:0006351">
    <property type="term" value="P:DNA-templated transcription"/>
    <property type="evidence" value="ECO:0007669"/>
    <property type="project" value="InterPro"/>
</dbReference>
<gene>
    <name evidence="6" type="ORF">LTR77_010136</name>
</gene>
<evidence type="ECO:0000313" key="7">
    <source>
        <dbReference type="Proteomes" id="UP001337655"/>
    </source>
</evidence>
<accession>A0AAV9NWI9</accession>
<evidence type="ECO:0000256" key="4">
    <source>
        <dbReference type="SAM" id="MobiDB-lite"/>
    </source>
</evidence>
<comment type="caution">
    <text evidence="6">The sequence shown here is derived from an EMBL/GenBank/DDBJ whole genome shotgun (WGS) entry which is preliminary data.</text>
</comment>
<dbReference type="PANTHER" id="PTHR31001:SF50">
    <property type="entry name" value="ZN(II)2CYS6 TRANSCRIPTION FACTOR (EUROFUNG)"/>
    <property type="match status" value="1"/>
</dbReference>
<sequence>MQKENALAKDQSGIVQSELNAPGGSPSGLFQYLGDTFWSTLSAEVESIKQTAHEEDDFGDENQPLDDEVVDSPSNLTSMPHAYQYPSRATREKLYDMFFRNVDPVFKILHQPTVRALVLDGLRMRSDPPAAALSFAIYYAAIATMSEEDCAEIFEQRKVEIEAQYERLCDAALTHADYVTSDSLETLQAFVIYLAALRRSDQTRRTWTLLAVAVRSAHALGIHIEKLSRTSKVFETQQRRRLWHALRVLDLLVAIDHASDPLVLPNTWDAQLPLDVNDADLWPDMTVFPASHSDFTEMTYSLMTHEIATMSIETHSIQHGTWEDRQANVKSLEDLLSPRYFSRCNETNPLQRFTVAVGKTNIATLNLHAARPTKASSKNLDLNCNSEYLLQLACDALSGLQHCTSDSTNAGWRWSLWPQWHSLAVALAALCIVQEPGLQETAWAPVDAALHGEKTADYDLYTGKLKGPISKLATQASKSRKAIVGSSATTSNGLEHTSQHELSKSGPGWPLEDMSMDGLLEWENYLVPYLDPFDPLYTDSMGLWRADDFST</sequence>
<dbReference type="Pfam" id="PF04082">
    <property type="entry name" value="Fungal_trans"/>
    <property type="match status" value="1"/>
</dbReference>
<keyword evidence="2" id="KW-0479">Metal-binding</keyword>
<keyword evidence="7" id="KW-1185">Reference proteome</keyword>
<feature type="region of interest" description="Disordered" evidence="4">
    <location>
        <begin position="488"/>
        <end position="508"/>
    </location>
</feature>
<organism evidence="6 7">
    <name type="scientific">Saxophila tyrrhenica</name>
    <dbReference type="NCBI Taxonomy" id="1690608"/>
    <lineage>
        <taxon>Eukaryota</taxon>
        <taxon>Fungi</taxon>
        <taxon>Dikarya</taxon>
        <taxon>Ascomycota</taxon>
        <taxon>Pezizomycotina</taxon>
        <taxon>Dothideomycetes</taxon>
        <taxon>Dothideomycetidae</taxon>
        <taxon>Mycosphaerellales</taxon>
        <taxon>Extremaceae</taxon>
        <taxon>Saxophila</taxon>
    </lineage>
</organism>
<dbReference type="SMART" id="SM00906">
    <property type="entry name" value="Fungal_trans"/>
    <property type="match status" value="1"/>
</dbReference>
<feature type="region of interest" description="Disordered" evidence="4">
    <location>
        <begin position="1"/>
        <end position="25"/>
    </location>
</feature>
<dbReference type="GO" id="GO:0005634">
    <property type="term" value="C:nucleus"/>
    <property type="evidence" value="ECO:0007669"/>
    <property type="project" value="UniProtKB-SubCell"/>
</dbReference>
<evidence type="ECO:0000256" key="2">
    <source>
        <dbReference type="ARBA" id="ARBA00022723"/>
    </source>
</evidence>
<dbReference type="AlphaFoldDB" id="A0AAV9NWI9"/>
<protein>
    <recommendedName>
        <fullName evidence="5">Xylanolytic transcriptional activator regulatory domain-containing protein</fullName>
    </recommendedName>
</protein>
<reference evidence="6 7" key="1">
    <citation type="submission" date="2023-08" db="EMBL/GenBank/DDBJ databases">
        <title>Black Yeasts Isolated from many extreme environments.</title>
        <authorList>
            <person name="Coleine C."/>
            <person name="Stajich J.E."/>
            <person name="Selbmann L."/>
        </authorList>
    </citation>
    <scope>NUCLEOTIDE SEQUENCE [LARGE SCALE GENOMIC DNA]</scope>
    <source>
        <strain evidence="6 7">CCFEE 5935</strain>
    </source>
</reference>
<feature type="domain" description="Xylanolytic transcriptional activator regulatory" evidence="5">
    <location>
        <begin position="206"/>
        <end position="279"/>
    </location>
</feature>
<evidence type="ECO:0000259" key="5">
    <source>
        <dbReference type="SMART" id="SM00906"/>
    </source>
</evidence>
<name>A0AAV9NWI9_9PEZI</name>
<dbReference type="InterPro" id="IPR050613">
    <property type="entry name" value="Sec_Metabolite_Reg"/>
</dbReference>
<evidence type="ECO:0000256" key="1">
    <source>
        <dbReference type="ARBA" id="ARBA00004123"/>
    </source>
</evidence>